<feature type="compositionally biased region" description="Low complexity" evidence="3">
    <location>
        <begin position="241"/>
        <end position="252"/>
    </location>
</feature>
<feature type="region of interest" description="Disordered" evidence="3">
    <location>
        <begin position="1371"/>
        <end position="1399"/>
    </location>
</feature>
<dbReference type="InterPro" id="IPR039041">
    <property type="entry name" value="Nav/unc-53"/>
</dbReference>
<keyword evidence="5" id="KW-1185">Reference proteome</keyword>
<dbReference type="InterPro" id="IPR057568">
    <property type="entry name" value="CortBP2_NAV1-like_AAA_lid"/>
</dbReference>
<dbReference type="PROSITE" id="PS50021">
    <property type="entry name" value="CH"/>
    <property type="match status" value="1"/>
</dbReference>
<dbReference type="Pfam" id="PF25408">
    <property type="entry name" value="AAA_lid_NAV1"/>
    <property type="match status" value="1"/>
</dbReference>
<evidence type="ECO:0000256" key="2">
    <source>
        <dbReference type="ARBA" id="ARBA00023054"/>
    </source>
</evidence>
<feature type="compositionally biased region" description="Basic and acidic residues" evidence="3">
    <location>
        <begin position="598"/>
        <end position="619"/>
    </location>
</feature>
<organism evidence="5 6">
    <name type="scientific">Pogonomyrmex barbatus</name>
    <name type="common">red harvester ant</name>
    <dbReference type="NCBI Taxonomy" id="144034"/>
    <lineage>
        <taxon>Eukaryota</taxon>
        <taxon>Metazoa</taxon>
        <taxon>Ecdysozoa</taxon>
        <taxon>Arthropoda</taxon>
        <taxon>Hexapoda</taxon>
        <taxon>Insecta</taxon>
        <taxon>Pterygota</taxon>
        <taxon>Neoptera</taxon>
        <taxon>Endopterygota</taxon>
        <taxon>Hymenoptera</taxon>
        <taxon>Apocrita</taxon>
        <taxon>Aculeata</taxon>
        <taxon>Formicoidea</taxon>
        <taxon>Formicidae</taxon>
        <taxon>Myrmicinae</taxon>
        <taxon>Pogonomyrmex</taxon>
    </lineage>
</organism>
<dbReference type="PANTHER" id="PTHR12784:SF28">
    <property type="entry name" value="PROTEIN SICKIE"/>
    <property type="match status" value="1"/>
</dbReference>
<dbReference type="Pfam" id="PF23092">
    <property type="entry name" value="Ubiquitin_6"/>
    <property type="match status" value="1"/>
</dbReference>
<evidence type="ECO:0000256" key="1">
    <source>
        <dbReference type="ARBA" id="ARBA00006255"/>
    </source>
</evidence>
<sequence length="2296" mass="246837">MACIRAPRSVRGSIDDIKADSTRNVVQIYTDWANYYLERGGCKRRVADLQADLCDGVLLADLVEAVTNQKVIDVNRKPKSAQQMVENVSLCVGALRALGADVGAVNPGELAAGSTLWPVLALLFALSRYKQRAKQLQDMPRLPSPYNKQSSGVGGAGGGSGGSTSIPLPATVAATRRCPPDKVRPVPAPTHQSQLGGVKHGNGGVGSASSSRSTSPSQQQSSQGVLSFIPQPRSQNTNRQPTATTPSPRASTVGRPNGGLRSQQQALPYSGNIVPAPQPNKNSVLDKFKLFNNKDKNQERGKASSGVSKRTSSSSGFSSARSEHSDSSTSLCDQSKTQVQESPKSRALKSKLQSAKPAKQASPKAGRKEQSKTQSKIARTNKGLPSSSEKLTVPYNPVVEQDVKIVGKAIGTKLPNDRKTPTLQELVKQSTVQQPPKPNPSALTSSRQINLQDTKNVNLRNEFPTTKLSPRPKMELPGKIADPKIYLQNAKPLPNGLNKDFMIQKTILANTNGIIKPSDAEETLVRENDTFNRTLSMNQANLSDGKDLTAKQKESEVLLEVNHEQQSDIESFDSPSKTRISNQEKVICEEEIESVDISNEKQNSETNRTDSVIDEKPANAEDGLTSMPAQTNLNFGSNKPLAGSNSPLHGSNPAGLSPGSSIPKPTALVKGTSKPSKENSTASGVPTPTKPKSGDILHRKLDPNTVAMVSPMPSISDLMSESSHSNSNSTGQSNSSDSSVIYRPSSESGSEIKTIPNRKIDTTFEMEKVLSESSTCGSALADDEAEMTVKPMQPLLRGYTPGARGLQTLPSRTTGRQYTVLHSSSHHHVGGHHDYADVDVASGYLSDGEVLRGGGMSVGSRTLSDLCDGYMSEGGASLYARRINPSYGHEHDRYVSGSRRELSGVKELVTSRRVQKNRPSGIARSDGGCIGGRVPGGGGVIVGGGGGSATPQGAQQGNSHNLVYRVVGSRGHPGSHHPHVKKSDSSQQTESSAFKHQQQQQQQQQQQGPNGSGSSSSSNSQQWKKYIEAGAARERDKESAPPSPSPSRRSQDKHRKQTMAEYANGEKPQKVSSGTSTSSSSKVRGVPQSFGYVKRHSAGTSSSPNGIQNGSKDATRTAQVSAVPRTKVKVSGGTQTCTTELQANSSASNQGHHYKSYSLTGPSASQLSQSVRDRLMLGSQSLPKPGSPEFTALFASAHHRERGSGVGPASASFSPRILKPSDGSLSDTCSNYAAPDLQGYYGTPTSPYTTSWMRHSNTYTPSGRSQGMGLCEADSVESLGSHRASLTHARLLMHQRDSTGSPAPPRLNRSNSISHLRDRTFPRSTKSEKMYPSMLARGSGASSSVGEEVGIGMGIGVEPYYSVPVGSAGCTGQHWSQPTSPTPTHTSRQPPNLYQHVHKDDDIHGSSVSLVSTASSLYSSAEEKQAHELRKLRRELLDAQEKVHSLTSQLSTNAHVVSAFEQSLSNMTQRLQQLTATAEKKDSELQELRETIERLRKQSAEAGLNNGSTANNGRRHTLGDSESNTTGCTGSGSNNHHQGASMARQLSADSVTSLNSLSSACSASSSHHKKKGWLRSSFSKAFSRSRKNRHGSVSDAEDCKESPGGDLSAPNSPRLPSASKHESSRAQTVRSNGQKSPDHENPLSGSKSSSALYKKEDEDVDELKKQLREKDLVLTDIRLEALSSAHQLESLKDTVIKMRYEMLNLKQNNERLQRLVTSKSLTSSQSSLPSDPDRRFSMTEVASSVAALSNGDVSSTADQLEDLNVPVEHTVVPSTTATEPVLEQDTDGKRINVAVYLGSERNFNYNLITGSSADGTIGEPPHCVIANVCISNKTSWDALDSIVRRCFKEYVSRVDPVTNLGLGVECVAAYHLGEASRCTSDSQHPELLPCGYLVGHVKTIYLVLSGYSWLAVDTLIPRSIVQRLISLLTEHRRVILCGPSGTGKSYLAGKLAHALVDTDNDTKDAAAVATFNVDHKSSKELRQYLAHIAERCDSNAADELPRVIILENLQHAASLGELFSGLLGTRHSSCPAIIGTMSQATCSTTNLQLHHNFRWVLCANHMEPVKGFLGRYLRRKLLEHELRECAGTRNAEMAAVVEWLPRVWLHLNKFLETHSSSDVTIGPRLFLSCPMEVAGSQVWFTDLWNYSVIPYLVEAVREGLTLYGRRVSGNGNGELTWEDPAQFITSSYPWLSTHAVHGGSDALLRLRPEDVGYDVVSSGHTSGVGASSVKSLGSTHSDTEGDPLLNMLMRLQEAANYSSPHSNDSDSVTSLDSSHTRHSEDLNNSTSSSRGVESAL</sequence>
<dbReference type="InterPro" id="IPR027417">
    <property type="entry name" value="P-loop_NTPase"/>
</dbReference>
<feature type="region of interest" description="Disordered" evidence="3">
    <location>
        <begin position="562"/>
        <end position="758"/>
    </location>
</feature>
<dbReference type="PANTHER" id="PTHR12784">
    <property type="entry name" value="STEERIN"/>
    <property type="match status" value="1"/>
</dbReference>
<dbReference type="SUPFAM" id="SSF52540">
    <property type="entry name" value="P-loop containing nucleoside triphosphate hydrolases"/>
    <property type="match status" value="1"/>
</dbReference>
<evidence type="ECO:0000313" key="5">
    <source>
        <dbReference type="Proteomes" id="UP000504615"/>
    </source>
</evidence>
<dbReference type="SUPFAM" id="SSF47576">
    <property type="entry name" value="Calponin-homology domain, CH-domain"/>
    <property type="match status" value="1"/>
</dbReference>
<dbReference type="FunFam" id="3.40.50.300:FF:001111">
    <property type="entry name" value="neuron navigator 2 isoform X3"/>
    <property type="match status" value="1"/>
</dbReference>
<protein>
    <submittedName>
        <fullName evidence="6">Protein sickie</fullName>
    </submittedName>
</protein>
<feature type="compositionally biased region" description="Polar residues" evidence="3">
    <location>
        <begin position="2218"/>
        <end position="2236"/>
    </location>
</feature>
<feature type="region of interest" description="Disordered" evidence="3">
    <location>
        <begin position="1499"/>
        <end position="1547"/>
    </location>
</feature>
<feature type="compositionally biased region" description="Gly residues" evidence="3">
    <location>
        <begin position="152"/>
        <end position="162"/>
    </location>
</feature>
<feature type="region of interest" description="Disordered" evidence="3">
    <location>
        <begin position="1582"/>
        <end position="1657"/>
    </location>
</feature>
<feature type="region of interest" description="Disordered" evidence="3">
    <location>
        <begin position="1141"/>
        <end position="1166"/>
    </location>
</feature>
<dbReference type="CTD" id="35277"/>
<feature type="compositionally biased region" description="Basic and acidic residues" evidence="3">
    <location>
        <begin position="692"/>
        <end position="702"/>
    </location>
</feature>
<feature type="compositionally biased region" description="Polar residues" evidence="3">
    <location>
        <begin position="2256"/>
        <end position="2273"/>
    </location>
</feature>
<feature type="region of interest" description="Disordered" evidence="3">
    <location>
        <begin position="967"/>
        <end position="1122"/>
    </location>
</feature>
<feature type="compositionally biased region" description="Polar residues" evidence="3">
    <location>
        <begin position="1625"/>
        <end position="1635"/>
    </location>
</feature>
<evidence type="ECO:0000313" key="6">
    <source>
        <dbReference type="RefSeq" id="XP_025075508.1"/>
    </source>
</evidence>
<dbReference type="Gene3D" id="3.40.50.300">
    <property type="entry name" value="P-loop containing nucleotide triphosphate hydrolases"/>
    <property type="match status" value="1"/>
</dbReference>
<evidence type="ECO:0000256" key="3">
    <source>
        <dbReference type="SAM" id="MobiDB-lite"/>
    </source>
</evidence>
<proteinExistence type="inferred from homology"/>
<feature type="compositionally biased region" description="Low complexity" evidence="3">
    <location>
        <begin position="997"/>
        <end position="1022"/>
    </location>
</feature>
<keyword evidence="2" id="KW-0175">Coiled coil</keyword>
<feature type="compositionally biased region" description="Low complexity" evidence="3">
    <location>
        <begin position="304"/>
        <end position="320"/>
    </location>
</feature>
<feature type="compositionally biased region" description="Low complexity" evidence="3">
    <location>
        <begin position="1373"/>
        <end position="1391"/>
    </location>
</feature>
<feature type="compositionally biased region" description="Polar residues" evidence="3">
    <location>
        <begin position="1520"/>
        <end position="1538"/>
    </location>
</feature>
<dbReference type="OrthoDB" id="2161974at2759"/>
<gene>
    <name evidence="6" type="primary">LOC105432750</name>
</gene>
<feature type="region of interest" description="Disordered" evidence="3">
    <location>
        <begin position="2218"/>
        <end position="2242"/>
    </location>
</feature>
<feature type="compositionally biased region" description="Polar residues" evidence="3">
    <location>
        <begin position="372"/>
        <end position="390"/>
    </location>
</feature>
<dbReference type="Proteomes" id="UP000504615">
    <property type="component" value="Unplaced"/>
</dbReference>
<comment type="similarity">
    <text evidence="1">Belongs to the Nav/unc-53 family.</text>
</comment>
<feature type="compositionally biased region" description="Polar residues" evidence="3">
    <location>
        <begin position="2282"/>
        <end position="2296"/>
    </location>
</feature>
<dbReference type="Gene3D" id="1.10.418.10">
    <property type="entry name" value="Calponin-like domain"/>
    <property type="match status" value="1"/>
</dbReference>
<dbReference type="CDD" id="cd21212">
    <property type="entry name" value="CH_NAV2-like"/>
    <property type="match status" value="1"/>
</dbReference>
<feature type="region of interest" description="Disordered" evidence="3">
    <location>
        <begin position="291"/>
        <end position="393"/>
    </location>
</feature>
<dbReference type="GO" id="GO:0022008">
    <property type="term" value="P:neurogenesis"/>
    <property type="evidence" value="ECO:0007669"/>
    <property type="project" value="InterPro"/>
</dbReference>
<reference evidence="6" key="1">
    <citation type="submission" date="2025-08" db="UniProtKB">
        <authorList>
            <consortium name="RefSeq"/>
        </authorList>
    </citation>
    <scope>IDENTIFICATION</scope>
</reference>
<dbReference type="SMART" id="SM00382">
    <property type="entry name" value="AAA"/>
    <property type="match status" value="1"/>
</dbReference>
<dbReference type="Pfam" id="PF00307">
    <property type="entry name" value="CH"/>
    <property type="match status" value="1"/>
</dbReference>
<feature type="compositionally biased region" description="Polar residues" evidence="3">
    <location>
        <begin position="1098"/>
        <end position="1120"/>
    </location>
</feature>
<dbReference type="SMART" id="SM00033">
    <property type="entry name" value="CH"/>
    <property type="match status" value="1"/>
</dbReference>
<accession>A0A8N1SBS4</accession>
<dbReference type="InterPro" id="IPR001715">
    <property type="entry name" value="CH_dom"/>
</dbReference>
<feature type="compositionally biased region" description="Basic and acidic residues" evidence="3">
    <location>
        <begin position="291"/>
        <end position="302"/>
    </location>
</feature>
<feature type="region of interest" description="Disordered" evidence="3">
    <location>
        <begin position="428"/>
        <end position="447"/>
    </location>
</feature>
<feature type="compositionally biased region" description="Low complexity" evidence="3">
    <location>
        <begin position="353"/>
        <end position="364"/>
    </location>
</feature>
<feature type="compositionally biased region" description="Polar residues" evidence="3">
    <location>
        <begin position="573"/>
        <end position="584"/>
    </location>
</feature>
<dbReference type="InterPro" id="IPR003593">
    <property type="entry name" value="AAA+_ATPase"/>
</dbReference>
<feature type="compositionally biased region" description="Polar residues" evidence="3">
    <location>
        <begin position="985"/>
        <end position="996"/>
    </location>
</feature>
<feature type="compositionally biased region" description="Polar residues" evidence="3">
    <location>
        <begin position="627"/>
        <end position="649"/>
    </location>
</feature>
<feature type="compositionally biased region" description="Polar residues" evidence="3">
    <location>
        <begin position="327"/>
        <end position="342"/>
    </location>
</feature>
<feature type="domain" description="Calponin-homology (CH)" evidence="4">
    <location>
        <begin position="23"/>
        <end position="131"/>
    </location>
</feature>
<feature type="region of interest" description="Disordered" evidence="3">
    <location>
        <begin position="136"/>
        <end position="264"/>
    </location>
</feature>
<feature type="compositionally biased region" description="Low complexity" evidence="3">
    <location>
        <begin position="1072"/>
        <end position="1081"/>
    </location>
</feature>
<feature type="compositionally biased region" description="Basic and acidic residues" evidence="3">
    <location>
        <begin position="1025"/>
        <end position="1039"/>
    </location>
</feature>
<feature type="compositionally biased region" description="Low complexity" evidence="3">
    <location>
        <begin position="720"/>
        <end position="739"/>
    </location>
</feature>
<evidence type="ECO:0000259" key="4">
    <source>
        <dbReference type="PROSITE" id="PS50021"/>
    </source>
</evidence>
<dbReference type="GeneID" id="105432750"/>
<dbReference type="InterPro" id="IPR036872">
    <property type="entry name" value="CH_dom_sf"/>
</dbReference>
<feature type="compositionally biased region" description="Low complexity" evidence="3">
    <location>
        <begin position="207"/>
        <end position="224"/>
    </location>
</feature>
<feature type="region of interest" description="Disordered" evidence="3">
    <location>
        <begin position="2256"/>
        <end position="2296"/>
    </location>
</feature>
<dbReference type="InterPro" id="IPR057126">
    <property type="entry name" value="NAV1-like_ubiquitin-like"/>
</dbReference>
<name>A0A8N1SBS4_9HYME</name>
<dbReference type="RefSeq" id="XP_025075508.1">
    <property type="nucleotide sequence ID" value="XM_025219723.1"/>
</dbReference>